<evidence type="ECO:0000313" key="3">
    <source>
        <dbReference type="EMBL" id="RXU92237.1"/>
    </source>
</evidence>
<gene>
    <name evidence="2" type="ORF">AWT83_14170</name>
    <name evidence="3" type="ORF">CYQ77_00930</name>
</gene>
<keyword evidence="1" id="KW-0812">Transmembrane</keyword>
<evidence type="ECO:0000313" key="4">
    <source>
        <dbReference type="Proteomes" id="UP000070452"/>
    </source>
</evidence>
<comment type="caution">
    <text evidence="2">The sequence shown here is derived from an EMBL/GenBank/DDBJ whole genome shotgun (WGS) entry which is preliminary data.</text>
</comment>
<feature type="transmembrane region" description="Helical" evidence="1">
    <location>
        <begin position="48"/>
        <end position="67"/>
    </location>
</feature>
<evidence type="ECO:0000256" key="1">
    <source>
        <dbReference type="SAM" id="Phobius"/>
    </source>
</evidence>
<dbReference type="EMBL" id="LRHK01000005">
    <property type="protein sequence ID" value="KWX16658.1"/>
    <property type="molecule type" value="Genomic_DNA"/>
</dbReference>
<reference evidence="3 5" key="2">
    <citation type="submission" date="2017-12" db="EMBL/GenBank/DDBJ databases">
        <title>A pool of 800 enterococci isolated from chicken carcass rinse samples from New Zealand.</title>
        <authorList>
            <person name="Zhang J."/>
            <person name="Rogers L."/>
            <person name="Midwinter A."/>
            <person name="French N."/>
        </authorList>
    </citation>
    <scope>NUCLEOTIDE SEQUENCE [LARGE SCALE GENOMIC DNA]</scope>
    <source>
        <strain evidence="3 5">EN697</strain>
    </source>
</reference>
<evidence type="ECO:0000313" key="2">
    <source>
        <dbReference type="EMBL" id="KWX16658.1"/>
    </source>
</evidence>
<keyword evidence="1" id="KW-0472">Membrane</keyword>
<accession>A0A132P2X7</accession>
<protein>
    <submittedName>
        <fullName evidence="2">Uncharacterized protein</fullName>
    </submittedName>
</protein>
<dbReference type="EMBL" id="PJVH01000002">
    <property type="protein sequence ID" value="RXU92237.1"/>
    <property type="molecule type" value="Genomic_DNA"/>
</dbReference>
<evidence type="ECO:0000313" key="5">
    <source>
        <dbReference type="Proteomes" id="UP000289562"/>
    </source>
</evidence>
<keyword evidence="1" id="KW-1133">Transmembrane helix</keyword>
<dbReference type="Proteomes" id="UP000289562">
    <property type="component" value="Unassembled WGS sequence"/>
</dbReference>
<dbReference type="Proteomes" id="UP000070452">
    <property type="component" value="Unassembled WGS sequence"/>
</dbReference>
<proteinExistence type="predicted"/>
<name>A0A132P2X7_ENTFC</name>
<organism evidence="2 4">
    <name type="scientific">Enterococcus faecium</name>
    <name type="common">Streptococcus faecium</name>
    <dbReference type="NCBI Taxonomy" id="1352"/>
    <lineage>
        <taxon>Bacteria</taxon>
        <taxon>Bacillati</taxon>
        <taxon>Bacillota</taxon>
        <taxon>Bacilli</taxon>
        <taxon>Lactobacillales</taxon>
        <taxon>Enterococcaceae</taxon>
        <taxon>Enterococcus</taxon>
    </lineage>
</organism>
<sequence length="70" mass="8267">MQLICLLKYQEGIKNGKEEGRINKIKRLTTSCIDFKKTSFKKLTLESLRVVISLFMLSYFFIFELMLRIG</sequence>
<dbReference type="AlphaFoldDB" id="A0A132P2X7"/>
<reference evidence="2 4" key="1">
    <citation type="submission" date="2016-01" db="EMBL/GenBank/DDBJ databases">
        <title>Molecular Mechanisms for transfer of large genomic segments between Enterococcus faecium strains.</title>
        <authorList>
            <person name="Garcia-Solache M.A."/>
            <person name="Lebreton F."/>
            <person name="Mclaughlin R.E."/>
            <person name="Whiteaker J.D."/>
            <person name="Gilmore M.S."/>
            <person name="Rice L.B."/>
        </authorList>
    </citation>
    <scope>NUCLEOTIDE SEQUENCE [LARGE SCALE GENOMIC DNA]</scope>
    <source>
        <strain evidence="2 4">D344RRF x C68</strain>
    </source>
</reference>